<dbReference type="OrthoDB" id="2930792at2759"/>
<dbReference type="STRING" id="1077348.A0A2G8SIX6"/>
<reference evidence="2 3" key="1">
    <citation type="journal article" date="2015" name="Sci. Rep.">
        <title>Chromosome-level genome map provides insights into diverse defense mechanisms in the medicinal fungus Ganoderma sinense.</title>
        <authorList>
            <person name="Zhu Y."/>
            <person name="Xu J."/>
            <person name="Sun C."/>
            <person name="Zhou S."/>
            <person name="Xu H."/>
            <person name="Nelson D.R."/>
            <person name="Qian J."/>
            <person name="Song J."/>
            <person name="Luo H."/>
            <person name="Xiang L."/>
            <person name="Li Y."/>
            <person name="Xu Z."/>
            <person name="Ji A."/>
            <person name="Wang L."/>
            <person name="Lu S."/>
            <person name="Hayward A."/>
            <person name="Sun W."/>
            <person name="Li X."/>
            <person name="Schwartz D.C."/>
            <person name="Wang Y."/>
            <person name="Chen S."/>
        </authorList>
    </citation>
    <scope>NUCLEOTIDE SEQUENCE [LARGE SCALE GENOMIC DNA]</scope>
    <source>
        <strain evidence="2 3">ZZ0214-1</strain>
    </source>
</reference>
<dbReference type="AlphaFoldDB" id="A0A2G8SIX6"/>
<organism evidence="2 3">
    <name type="scientific">Ganoderma sinense ZZ0214-1</name>
    <dbReference type="NCBI Taxonomy" id="1077348"/>
    <lineage>
        <taxon>Eukaryota</taxon>
        <taxon>Fungi</taxon>
        <taxon>Dikarya</taxon>
        <taxon>Basidiomycota</taxon>
        <taxon>Agaricomycotina</taxon>
        <taxon>Agaricomycetes</taxon>
        <taxon>Polyporales</taxon>
        <taxon>Polyporaceae</taxon>
        <taxon>Ganoderma</taxon>
    </lineage>
</organism>
<proteinExistence type="predicted"/>
<sequence length="326" mass="36797">MSSAITPALAVYAAIRMDPTAMVAHLDAQAAEEARAICPKTYLILTSFTYFSPFSRGKWFTYTVCPIGTSLRTVDEKRGYESSMCVPIFPNEAHPAGRPPIRPGSAFPYDNCYHWAGLDLDVRVRRREEGFDNTRAIRLPAGQQLDLDAQFRPDLGRAKQTRLAREKVASVRPALETSSEPSVPEQPEDVTNEVDIFEPPEDFEDPEYIPLVDLWLDVADNLKQEDIGDLVDLYRERFEVMSIIKRAHERNPYLPTLREYLTPPEDSYVDDSDCDSFMSRTASSYVSEADESGLSDEGVSKPKRFRPAKLLRKLGSSVRAMFCIPL</sequence>
<dbReference type="EMBL" id="AYKW01000007">
    <property type="protein sequence ID" value="PIL33722.1"/>
    <property type="molecule type" value="Genomic_DNA"/>
</dbReference>
<gene>
    <name evidence="2" type="ORF">GSI_04347</name>
</gene>
<evidence type="ECO:0000313" key="2">
    <source>
        <dbReference type="EMBL" id="PIL33722.1"/>
    </source>
</evidence>
<protein>
    <submittedName>
        <fullName evidence="2">Uncharacterized protein</fullName>
    </submittedName>
</protein>
<evidence type="ECO:0000256" key="1">
    <source>
        <dbReference type="SAM" id="MobiDB-lite"/>
    </source>
</evidence>
<accession>A0A2G8SIX6</accession>
<keyword evidence="3" id="KW-1185">Reference proteome</keyword>
<dbReference type="Proteomes" id="UP000230002">
    <property type="component" value="Unassembled WGS sequence"/>
</dbReference>
<comment type="caution">
    <text evidence="2">The sequence shown here is derived from an EMBL/GenBank/DDBJ whole genome shotgun (WGS) entry which is preliminary data.</text>
</comment>
<name>A0A2G8SIX6_9APHY</name>
<evidence type="ECO:0000313" key="3">
    <source>
        <dbReference type="Proteomes" id="UP000230002"/>
    </source>
</evidence>
<feature type="region of interest" description="Disordered" evidence="1">
    <location>
        <begin position="166"/>
        <end position="190"/>
    </location>
</feature>